<keyword evidence="11" id="KW-1038">Host endoplasmic reticulum</keyword>
<dbReference type="InterPro" id="IPR001896">
    <property type="entry name" value="Plant_vir_prot"/>
</dbReference>
<evidence type="ECO:0000256" key="7">
    <source>
        <dbReference type="ARBA" id="ARBA00022870"/>
    </source>
</evidence>
<evidence type="ECO:0000256" key="8">
    <source>
        <dbReference type="ARBA" id="ARBA00022989"/>
    </source>
</evidence>
<comment type="function">
    <text evidence="1">Plays a role in viral cell-to-cell propagation, by facilitating genome transport to neighboring plant cells through plasmosdesmata,.</text>
</comment>
<dbReference type="OrthoDB" id="20634at10239"/>
<evidence type="ECO:0000256" key="10">
    <source>
        <dbReference type="ARBA" id="ARBA00023136"/>
    </source>
</evidence>
<evidence type="ECO:0000256" key="13">
    <source>
        <dbReference type="SAM" id="Phobius"/>
    </source>
</evidence>
<evidence type="ECO:0000256" key="6">
    <source>
        <dbReference type="ARBA" id="ARBA00022692"/>
    </source>
</evidence>
<keyword evidence="6 13" id="KW-0812">Transmembrane</keyword>
<feature type="transmembrane region" description="Helical" evidence="13">
    <location>
        <begin position="12"/>
        <end position="30"/>
    </location>
</feature>
<evidence type="ECO:0000256" key="9">
    <source>
        <dbReference type="ARBA" id="ARBA00023031"/>
    </source>
</evidence>
<keyword evidence="8 13" id="KW-1133">Transmembrane helix</keyword>
<evidence type="ECO:0000313" key="14">
    <source>
        <dbReference type="EMBL" id="AKU19346.1"/>
    </source>
</evidence>
<keyword evidence="9" id="KW-0916">Viral movement protein</keyword>
<dbReference type="Pfam" id="PF01307">
    <property type="entry name" value="Plant_vir_prot"/>
    <property type="match status" value="1"/>
</dbReference>
<feature type="transmembrane region" description="Helical" evidence="13">
    <location>
        <begin position="77"/>
        <end position="94"/>
    </location>
</feature>
<accession>A0A0K1JRK1</accession>
<keyword evidence="5" id="KW-0813">Transport</keyword>
<evidence type="ECO:0000256" key="12">
    <source>
        <dbReference type="ARBA" id="ARBA00032240"/>
    </source>
</evidence>
<evidence type="ECO:0000313" key="15">
    <source>
        <dbReference type="EMBL" id="QQP18703.1"/>
    </source>
</evidence>
<dbReference type="GO" id="GO:0044167">
    <property type="term" value="C:host cell endoplasmic reticulum membrane"/>
    <property type="evidence" value="ECO:0007669"/>
    <property type="project" value="UniProtKB-SubCell"/>
</dbReference>
<evidence type="ECO:0000256" key="4">
    <source>
        <dbReference type="ARBA" id="ARBA00013304"/>
    </source>
</evidence>
<comment type="subcellular location">
    <subcellularLocation>
        <location evidence="2">Host endoplasmic reticulum membrane</location>
    </subcellularLocation>
</comment>
<evidence type="ECO:0000256" key="2">
    <source>
        <dbReference type="ARBA" id="ARBA00004625"/>
    </source>
</evidence>
<keyword evidence="7" id="KW-1043">Host membrane</keyword>
<evidence type="ECO:0000256" key="3">
    <source>
        <dbReference type="ARBA" id="ARBA00010321"/>
    </source>
</evidence>
<keyword evidence="10 13" id="KW-0472">Membrane</keyword>
<evidence type="ECO:0000256" key="1">
    <source>
        <dbReference type="ARBA" id="ARBA00002252"/>
    </source>
</evidence>
<reference evidence="15" key="3">
    <citation type="journal article" date="2020" name="Viruses">
        <title>Soybean Thrips (Thysanoptera: Thripidae) Harbor Highly Diverse Populations of Arthropod, Fungal and Plant Viruses.</title>
        <authorList>
            <person name="Thekke-Veetil T."/>
            <person name="Lagos-Kutz D."/>
            <person name="McCoppin N.K."/>
            <person name="Hartman G.L."/>
            <person name="Ju H.K."/>
            <person name="Lim H.S."/>
            <person name="Domier L.L."/>
        </authorList>
    </citation>
    <scope>NUCLEOTIDE SEQUENCE</scope>
</reference>
<name>A0A0K1JRK1_9VIRU</name>
<protein>
    <recommendedName>
        <fullName evidence="4">Movement protein TGB2</fullName>
    </recommendedName>
    <alternativeName>
        <fullName evidence="12">Triple gene block 2 protein</fullName>
    </alternativeName>
</protein>
<dbReference type="EMBL" id="KR108251">
    <property type="protein sequence ID" value="AKU19346.1"/>
    <property type="molecule type" value="Genomic_RNA"/>
</dbReference>
<sequence length="109" mass="11674">MPLTPPPDYSKAVLSICVGLGLAVVLFTATRSTLPHVGDNIHHLPHGGLYKDGTKSIAYGQPGGGNLTRDTFVRTPAPLFLVIGLVLLITWLSIRDSRVNRGHCSCVRS</sequence>
<dbReference type="EMBL" id="MT293134">
    <property type="protein sequence ID" value="QQP18703.1"/>
    <property type="molecule type" value="Genomic_RNA"/>
</dbReference>
<gene>
    <name evidence="15" type="ORF">RCVMV_gp3</name>
</gene>
<organism evidence="14">
    <name type="scientific">Red clover vein mosaic virus</name>
    <dbReference type="NCBI Taxonomy" id="590403"/>
    <lineage>
        <taxon>Viruses</taxon>
        <taxon>Riboviria</taxon>
        <taxon>Orthornavirae</taxon>
        <taxon>Kitrinoviricota</taxon>
        <taxon>Alsuviricetes</taxon>
        <taxon>Tymovirales</taxon>
        <taxon>Betaflexiviridae</taxon>
        <taxon>Quinvirinae</taxon>
        <taxon>Carlavirus</taxon>
        <taxon>Carlavirus trifolii</taxon>
    </lineage>
</organism>
<evidence type="ECO:0000256" key="5">
    <source>
        <dbReference type="ARBA" id="ARBA00022448"/>
    </source>
</evidence>
<comment type="similarity">
    <text evidence="3">Belongs to the Tymovirales TGBp2 protein family.</text>
</comment>
<proteinExistence type="inferred from homology"/>
<reference evidence="14" key="2">
    <citation type="journal article" date="2016" name="Plant Dis.">
        <title>Red clover vein mosaic virus - a novel virus to New Zealand that is already wide-spread in legumes.</title>
        <authorList>
            <person name="Fletcher J.D."/>
            <person name="Tang J."/>
            <person name="Blouin A.G."/>
            <person name="Ward L."/>
            <person name="MacDiarmid R."/>
            <person name="Ziebell H."/>
        </authorList>
    </citation>
    <scope>NUCLEOTIDE SEQUENCE</scope>
    <source>
        <strain evidence="14">NZ</strain>
    </source>
</reference>
<reference evidence="14" key="1">
    <citation type="submission" date="2015-04" db="EMBL/GenBank/DDBJ databases">
        <authorList>
            <person name="Syromyatnikov M.Y."/>
            <person name="Popov V.N."/>
        </authorList>
    </citation>
    <scope>NUCLEOTIDE SEQUENCE</scope>
    <source>
        <strain evidence="14">NZ</strain>
    </source>
</reference>
<dbReference type="GO" id="GO:0046740">
    <property type="term" value="P:transport of virus in host, cell to cell"/>
    <property type="evidence" value="ECO:0007669"/>
    <property type="project" value="UniProtKB-KW"/>
</dbReference>
<evidence type="ECO:0000256" key="11">
    <source>
        <dbReference type="ARBA" id="ARBA00023184"/>
    </source>
</evidence>